<protein>
    <recommendedName>
        <fullName evidence="2">HTH cro/C1-type domain-containing protein</fullName>
    </recommendedName>
</protein>
<name>A0A1L5FBY0_CLOKL</name>
<evidence type="ECO:0000259" key="2">
    <source>
        <dbReference type="PROSITE" id="PS50943"/>
    </source>
</evidence>
<dbReference type="RefSeq" id="WP_073540104.1">
    <property type="nucleotide sequence ID" value="NZ_CP018335.1"/>
</dbReference>
<dbReference type="EMBL" id="CP018335">
    <property type="protein sequence ID" value="APM40515.1"/>
    <property type="molecule type" value="Genomic_DNA"/>
</dbReference>
<dbReference type="CDD" id="cd00093">
    <property type="entry name" value="HTH_XRE"/>
    <property type="match status" value="1"/>
</dbReference>
<dbReference type="InterPro" id="IPR001387">
    <property type="entry name" value="Cro/C1-type_HTH"/>
</dbReference>
<reference evidence="3 4" key="1">
    <citation type="submission" date="2016-12" db="EMBL/GenBank/DDBJ databases">
        <title>Complete genome sequence of Clostridium kluyveri JZZ isolated from the pit mud of a Chinese flavor liquor-making factory.</title>
        <authorList>
            <person name="Wang Y."/>
        </authorList>
    </citation>
    <scope>NUCLEOTIDE SEQUENCE [LARGE SCALE GENOMIC DNA]</scope>
    <source>
        <strain evidence="3 4">JZZ</strain>
    </source>
</reference>
<organism evidence="3 4">
    <name type="scientific">Clostridium kluyveri</name>
    <dbReference type="NCBI Taxonomy" id="1534"/>
    <lineage>
        <taxon>Bacteria</taxon>
        <taxon>Bacillati</taxon>
        <taxon>Bacillota</taxon>
        <taxon>Clostridia</taxon>
        <taxon>Eubacteriales</taxon>
        <taxon>Clostridiaceae</taxon>
        <taxon>Clostridium</taxon>
    </lineage>
</organism>
<dbReference type="SMART" id="SM00530">
    <property type="entry name" value="HTH_XRE"/>
    <property type="match status" value="1"/>
</dbReference>
<dbReference type="PROSITE" id="PS50943">
    <property type="entry name" value="HTH_CROC1"/>
    <property type="match status" value="1"/>
</dbReference>
<dbReference type="SUPFAM" id="SSF47413">
    <property type="entry name" value="lambda repressor-like DNA-binding domains"/>
    <property type="match status" value="1"/>
</dbReference>
<evidence type="ECO:0000313" key="4">
    <source>
        <dbReference type="Proteomes" id="UP000184604"/>
    </source>
</evidence>
<evidence type="ECO:0000256" key="1">
    <source>
        <dbReference type="ARBA" id="ARBA00023125"/>
    </source>
</evidence>
<dbReference type="InterPro" id="IPR050807">
    <property type="entry name" value="TransReg_Diox_bact_type"/>
</dbReference>
<proteinExistence type="predicted"/>
<sequence>MNDVTFVAKRITELRLSKNISSRKLSLDLGLSNSYITQIENGNKLPSLDNLFKICNYFGISISDFFNSSSITPEIRNLLDTIRDLTPEQLELLSKFIQSLK</sequence>
<accession>A0A1L5FBY0</accession>
<dbReference type="Gene3D" id="1.10.260.40">
    <property type="entry name" value="lambda repressor-like DNA-binding domains"/>
    <property type="match status" value="1"/>
</dbReference>
<evidence type="ECO:0000313" key="3">
    <source>
        <dbReference type="EMBL" id="APM40515.1"/>
    </source>
</evidence>
<dbReference type="AlphaFoldDB" id="A0A1L5FBY0"/>
<dbReference type="Pfam" id="PF01381">
    <property type="entry name" value="HTH_3"/>
    <property type="match status" value="1"/>
</dbReference>
<keyword evidence="1" id="KW-0238">DNA-binding</keyword>
<dbReference type="GO" id="GO:0003700">
    <property type="term" value="F:DNA-binding transcription factor activity"/>
    <property type="evidence" value="ECO:0007669"/>
    <property type="project" value="TreeGrafter"/>
</dbReference>
<dbReference type="PANTHER" id="PTHR46797:SF1">
    <property type="entry name" value="METHYLPHOSPHONATE SYNTHASE"/>
    <property type="match status" value="1"/>
</dbReference>
<gene>
    <name evidence="3" type="ORF">BS101_18180</name>
</gene>
<dbReference type="InterPro" id="IPR010982">
    <property type="entry name" value="Lambda_DNA-bd_dom_sf"/>
</dbReference>
<feature type="domain" description="HTH cro/C1-type" evidence="2">
    <location>
        <begin position="11"/>
        <end position="65"/>
    </location>
</feature>
<dbReference type="GO" id="GO:0005829">
    <property type="term" value="C:cytosol"/>
    <property type="evidence" value="ECO:0007669"/>
    <property type="project" value="TreeGrafter"/>
</dbReference>
<dbReference type="GO" id="GO:0003677">
    <property type="term" value="F:DNA binding"/>
    <property type="evidence" value="ECO:0007669"/>
    <property type="project" value="UniProtKB-KW"/>
</dbReference>
<dbReference type="PANTHER" id="PTHR46797">
    <property type="entry name" value="HTH-TYPE TRANSCRIPTIONAL REGULATOR"/>
    <property type="match status" value="1"/>
</dbReference>
<dbReference type="OrthoDB" id="2187867at2"/>
<dbReference type="Proteomes" id="UP000184604">
    <property type="component" value="Chromosome"/>
</dbReference>